<organism evidence="2 3">
    <name type="scientific">Methylobacterium brachythecii</name>
    <dbReference type="NCBI Taxonomy" id="1176177"/>
    <lineage>
        <taxon>Bacteria</taxon>
        <taxon>Pseudomonadati</taxon>
        <taxon>Pseudomonadota</taxon>
        <taxon>Alphaproteobacteria</taxon>
        <taxon>Hyphomicrobiales</taxon>
        <taxon>Methylobacteriaceae</taxon>
        <taxon>Methylobacterium</taxon>
    </lineage>
</organism>
<evidence type="ECO:0000313" key="3">
    <source>
        <dbReference type="Proteomes" id="UP000517759"/>
    </source>
</evidence>
<sequence>MRWERMMQATDDEVRIGGGQGRVPAERIRQRAYELWERNHCPPGLELRFWLLAERQLWAEAERDHTEGGAA</sequence>
<dbReference type="Proteomes" id="UP001156881">
    <property type="component" value="Unassembled WGS sequence"/>
</dbReference>
<name>A0A7W6F9K2_9HYPH</name>
<reference evidence="1" key="1">
    <citation type="journal article" date="2014" name="Int. J. Syst. Evol. Microbiol.">
        <title>Complete genome of a new Firmicutes species belonging to the dominant human colonic microbiota ('Ruminococcus bicirculans') reveals two chromosomes and a selective capacity to utilize plant glucans.</title>
        <authorList>
            <consortium name="NISC Comparative Sequencing Program"/>
            <person name="Wegmann U."/>
            <person name="Louis P."/>
            <person name="Goesmann A."/>
            <person name="Henrissat B."/>
            <person name="Duncan S.H."/>
            <person name="Flint H.J."/>
        </authorList>
    </citation>
    <scope>NUCLEOTIDE SEQUENCE</scope>
    <source>
        <strain evidence="1">NBRC 107710</strain>
    </source>
</reference>
<reference evidence="4" key="2">
    <citation type="journal article" date="2019" name="Int. J. Syst. Evol. Microbiol.">
        <title>The Global Catalogue of Microorganisms (GCM) 10K type strain sequencing project: providing services to taxonomists for standard genome sequencing and annotation.</title>
        <authorList>
            <consortium name="The Broad Institute Genomics Platform"/>
            <consortium name="The Broad Institute Genome Sequencing Center for Infectious Disease"/>
            <person name="Wu L."/>
            <person name="Ma J."/>
        </authorList>
    </citation>
    <scope>NUCLEOTIDE SEQUENCE [LARGE SCALE GENOMIC DNA]</scope>
    <source>
        <strain evidence="4">NBRC 107710</strain>
    </source>
</reference>
<evidence type="ECO:0008006" key="5">
    <source>
        <dbReference type="Google" id="ProtNLM"/>
    </source>
</evidence>
<reference evidence="2 3" key="3">
    <citation type="submission" date="2020-08" db="EMBL/GenBank/DDBJ databases">
        <title>Genomic Encyclopedia of Type Strains, Phase IV (KMG-IV): sequencing the most valuable type-strain genomes for metagenomic binning, comparative biology and taxonomic classification.</title>
        <authorList>
            <person name="Goeker M."/>
        </authorList>
    </citation>
    <scope>NUCLEOTIDE SEQUENCE [LARGE SCALE GENOMIC DNA]</scope>
    <source>
        <strain evidence="2 3">DSM 24105</strain>
    </source>
</reference>
<dbReference type="Proteomes" id="UP000517759">
    <property type="component" value="Unassembled WGS sequence"/>
</dbReference>
<protein>
    <recommendedName>
        <fullName evidence="5">DUF2934 domain-containing protein</fullName>
    </recommendedName>
</protein>
<evidence type="ECO:0000313" key="2">
    <source>
        <dbReference type="EMBL" id="MBB3905617.1"/>
    </source>
</evidence>
<dbReference type="RefSeq" id="WP_246413464.1">
    <property type="nucleotide sequence ID" value="NZ_BSPG01000064.1"/>
</dbReference>
<evidence type="ECO:0000313" key="1">
    <source>
        <dbReference type="EMBL" id="GLS46956.1"/>
    </source>
</evidence>
<comment type="caution">
    <text evidence="2">The sequence shown here is derived from an EMBL/GenBank/DDBJ whole genome shotgun (WGS) entry which is preliminary data.</text>
</comment>
<dbReference type="EMBL" id="JACIDN010000015">
    <property type="protein sequence ID" value="MBB3905617.1"/>
    <property type="molecule type" value="Genomic_DNA"/>
</dbReference>
<keyword evidence="4" id="KW-1185">Reference proteome</keyword>
<proteinExistence type="predicted"/>
<evidence type="ECO:0000313" key="4">
    <source>
        <dbReference type="Proteomes" id="UP001156881"/>
    </source>
</evidence>
<dbReference type="InterPro" id="IPR021327">
    <property type="entry name" value="DUF2934"/>
</dbReference>
<reference evidence="1" key="4">
    <citation type="submission" date="2023-01" db="EMBL/GenBank/DDBJ databases">
        <title>Draft genome sequence of Methylobacterium brachythecii strain NBRC 107710.</title>
        <authorList>
            <person name="Sun Q."/>
            <person name="Mori K."/>
        </authorList>
    </citation>
    <scope>NUCLEOTIDE SEQUENCE</scope>
    <source>
        <strain evidence="1">NBRC 107710</strain>
    </source>
</reference>
<dbReference type="Pfam" id="PF11154">
    <property type="entry name" value="DUF2934"/>
    <property type="match status" value="1"/>
</dbReference>
<dbReference type="EMBL" id="BSPG01000064">
    <property type="protein sequence ID" value="GLS46956.1"/>
    <property type="molecule type" value="Genomic_DNA"/>
</dbReference>
<dbReference type="AlphaFoldDB" id="A0A7W6F9K2"/>
<accession>A0A7W6F9K2</accession>
<gene>
    <name evidence="1" type="ORF">GCM10007884_49560</name>
    <name evidence="2" type="ORF">GGR33_005158</name>
</gene>